<feature type="domain" description="SAP" evidence="4">
    <location>
        <begin position="3"/>
        <end position="35"/>
    </location>
</feature>
<dbReference type="Gene3D" id="1.10.720.30">
    <property type="entry name" value="SAP domain"/>
    <property type="match status" value="1"/>
</dbReference>
<keyword evidence="7" id="KW-1185">Reference proteome</keyword>
<evidence type="ECO:0000313" key="6">
    <source>
        <dbReference type="EMBL" id="THH30924.1"/>
    </source>
</evidence>
<evidence type="ECO:0000256" key="1">
    <source>
        <dbReference type="ARBA" id="ARBA00022553"/>
    </source>
</evidence>
<dbReference type="InterPro" id="IPR052240">
    <property type="entry name" value="SAP_domain_ribonucleoprotein"/>
</dbReference>
<evidence type="ECO:0000313" key="7">
    <source>
        <dbReference type="Proteomes" id="UP000308730"/>
    </source>
</evidence>
<dbReference type="PANTHER" id="PTHR46551:SF1">
    <property type="entry name" value="SAP DOMAIN-CONTAINING RIBONUCLEOPROTEIN"/>
    <property type="match status" value="1"/>
</dbReference>
<feature type="compositionally biased region" description="Polar residues" evidence="3">
    <location>
        <begin position="104"/>
        <end position="123"/>
    </location>
</feature>
<organism evidence="6 7">
    <name type="scientific">Antrodiella citrinella</name>
    <dbReference type="NCBI Taxonomy" id="2447956"/>
    <lineage>
        <taxon>Eukaryota</taxon>
        <taxon>Fungi</taxon>
        <taxon>Dikarya</taxon>
        <taxon>Basidiomycota</taxon>
        <taxon>Agaricomycotina</taxon>
        <taxon>Agaricomycetes</taxon>
        <taxon>Polyporales</taxon>
        <taxon>Steccherinaceae</taxon>
        <taxon>Antrodiella</taxon>
    </lineage>
</organism>
<dbReference type="Pfam" id="PF02037">
    <property type="entry name" value="SAP"/>
    <property type="match status" value="1"/>
</dbReference>
<keyword evidence="1" id="KW-0597">Phosphoprotein</keyword>
<feature type="region of interest" description="Disordered" evidence="3">
    <location>
        <begin position="43"/>
        <end position="238"/>
    </location>
</feature>
<dbReference type="GO" id="GO:0005634">
    <property type="term" value="C:nucleus"/>
    <property type="evidence" value="ECO:0007669"/>
    <property type="project" value="TreeGrafter"/>
</dbReference>
<gene>
    <name evidence="6" type="ORF">EUX98_g3265</name>
</gene>
<dbReference type="AlphaFoldDB" id="A0A4S4MX06"/>
<dbReference type="Proteomes" id="UP000308730">
    <property type="component" value="Unassembled WGS sequence"/>
</dbReference>
<comment type="similarity">
    <text evidence="2">Belongs to the SAP domain-containing ribonucleoprotein family.</text>
</comment>
<evidence type="ECO:0000259" key="5">
    <source>
        <dbReference type="Pfam" id="PF18592"/>
    </source>
</evidence>
<evidence type="ECO:0000259" key="4">
    <source>
        <dbReference type="Pfam" id="PF02037"/>
    </source>
</evidence>
<sequence length="251" mass="26650">MEKALKVVDLKNILQQANVPITGKANKADLIAKILASPQAVDTFNAQNTPPTSAPAPVHVAAPAPAPVAEQPPAPPALTTTDLQGAATETDHPNPSDTQDEPDTPTTSETLQSTNPEPTTQSATEDEELAKRKARAKRFGTTYEEPTQPVPVSLNARGKNKAIEGAVVDKPEKVNSRNARFGTTAPPPATAGRNKRPVPAAEPADPEEEERRRKRLARFGGNAPVPTSPPVSPAVDTEVQKRLARFGIEQK</sequence>
<comment type="caution">
    <text evidence="6">The sequence shown here is derived from an EMBL/GenBank/DDBJ whole genome shotgun (WGS) entry which is preliminary data.</text>
</comment>
<dbReference type="EMBL" id="SGPM01000063">
    <property type="protein sequence ID" value="THH30924.1"/>
    <property type="molecule type" value="Genomic_DNA"/>
</dbReference>
<dbReference type="GO" id="GO:0016973">
    <property type="term" value="P:poly(A)+ mRNA export from nucleus"/>
    <property type="evidence" value="ECO:0007669"/>
    <property type="project" value="TreeGrafter"/>
</dbReference>
<evidence type="ECO:0000256" key="2">
    <source>
        <dbReference type="ARBA" id="ARBA00046328"/>
    </source>
</evidence>
<dbReference type="Pfam" id="PF18592">
    <property type="entry name" value="Tho1_MOS11_C"/>
    <property type="match status" value="1"/>
</dbReference>
<dbReference type="InterPro" id="IPR036361">
    <property type="entry name" value="SAP_dom_sf"/>
</dbReference>
<dbReference type="OrthoDB" id="445357at2759"/>
<reference evidence="6 7" key="1">
    <citation type="submission" date="2019-02" db="EMBL/GenBank/DDBJ databases">
        <title>Genome sequencing of the rare red list fungi Antrodiella citrinella (Flaviporus citrinellus).</title>
        <authorList>
            <person name="Buettner E."/>
            <person name="Kellner H."/>
        </authorList>
    </citation>
    <scope>NUCLEOTIDE SEQUENCE [LARGE SCALE GENOMIC DNA]</scope>
    <source>
        <strain evidence="6 7">DSM 108506</strain>
    </source>
</reference>
<dbReference type="InterPro" id="IPR003034">
    <property type="entry name" value="SAP_dom"/>
</dbReference>
<feature type="compositionally biased region" description="Pro residues" evidence="3">
    <location>
        <begin position="64"/>
        <end position="76"/>
    </location>
</feature>
<feature type="domain" description="THO1-MOS11 C-terminal" evidence="5">
    <location>
        <begin position="126"/>
        <end position="144"/>
    </location>
</feature>
<dbReference type="PANTHER" id="PTHR46551">
    <property type="entry name" value="SAP DOMAIN-CONTAINING RIBONUCLEOPROTEIN"/>
    <property type="match status" value="1"/>
</dbReference>
<evidence type="ECO:0000256" key="3">
    <source>
        <dbReference type="SAM" id="MobiDB-lite"/>
    </source>
</evidence>
<accession>A0A4S4MX06</accession>
<protein>
    <submittedName>
        <fullName evidence="6">Uncharacterized protein</fullName>
    </submittedName>
</protein>
<proteinExistence type="inferred from homology"/>
<dbReference type="InterPro" id="IPR040746">
    <property type="entry name" value="THO1_MOS11_C"/>
</dbReference>
<name>A0A4S4MX06_9APHY</name>